<dbReference type="InterPro" id="IPR027890">
    <property type="entry name" value="DUF4491"/>
</dbReference>
<dbReference type="Pfam" id="PF14898">
    <property type="entry name" value="DUF4491"/>
    <property type="match status" value="1"/>
</dbReference>
<feature type="transmembrane region" description="Helical" evidence="1">
    <location>
        <begin position="12"/>
        <end position="29"/>
    </location>
</feature>
<keyword evidence="3" id="KW-1185">Reference proteome</keyword>
<keyword evidence="1" id="KW-0472">Membrane</keyword>
<reference evidence="2 3" key="1">
    <citation type="submission" date="2014-09" db="EMBL/GenBank/DDBJ databases">
        <title>Alistipes sp. 627, sp. nov., a novel member of the family Rikenellaceae isolated from human faeces.</title>
        <authorList>
            <person name="Shkoporov A.N."/>
            <person name="Chaplin A.V."/>
            <person name="Motuzova O.V."/>
            <person name="Kafarskaia L.I."/>
            <person name="Khokhlova E.V."/>
            <person name="Efimov B.A."/>
        </authorList>
    </citation>
    <scope>NUCLEOTIDE SEQUENCE [LARGE SCALE GENOMIC DNA]</scope>
    <source>
        <strain evidence="2 3">627</strain>
    </source>
</reference>
<dbReference type="EMBL" id="JRGF01000003">
    <property type="protein sequence ID" value="KHE42538.1"/>
    <property type="molecule type" value="Genomic_DNA"/>
</dbReference>
<evidence type="ECO:0000256" key="1">
    <source>
        <dbReference type="SAM" id="Phobius"/>
    </source>
</evidence>
<sequence>MSFLSEYRLTGLTVGIFTFLIIGLFHPLVIKAEYWFGTRSWWMFLVLGIAAAALSVCVEGLVLSILFGVVAFSSFWSILEVFQQRERVRKGWFPENPRRKS</sequence>
<protein>
    <submittedName>
        <fullName evidence="2">Membrane protein</fullName>
    </submittedName>
</protein>
<name>A0ABR4YL29_9BACT</name>
<evidence type="ECO:0000313" key="3">
    <source>
        <dbReference type="Proteomes" id="UP000030889"/>
    </source>
</evidence>
<keyword evidence="1" id="KW-1133">Transmembrane helix</keyword>
<feature type="transmembrane region" description="Helical" evidence="1">
    <location>
        <begin position="41"/>
        <end position="58"/>
    </location>
</feature>
<accession>A0ABR4YL29</accession>
<organism evidence="2 3">
    <name type="scientific">Alistipes inops</name>
    <dbReference type="NCBI Taxonomy" id="1501391"/>
    <lineage>
        <taxon>Bacteria</taxon>
        <taxon>Pseudomonadati</taxon>
        <taxon>Bacteroidota</taxon>
        <taxon>Bacteroidia</taxon>
        <taxon>Bacteroidales</taxon>
        <taxon>Rikenellaceae</taxon>
        <taxon>Alistipes</taxon>
    </lineage>
</organism>
<dbReference type="Proteomes" id="UP000030889">
    <property type="component" value="Unassembled WGS sequence"/>
</dbReference>
<evidence type="ECO:0000313" key="2">
    <source>
        <dbReference type="EMBL" id="KHE42538.1"/>
    </source>
</evidence>
<dbReference type="RefSeq" id="WP_035472312.1">
    <property type="nucleotide sequence ID" value="NZ_JRGF01000003.1"/>
</dbReference>
<gene>
    <name evidence="2" type="ORF">LG35_02780</name>
</gene>
<proteinExistence type="predicted"/>
<comment type="caution">
    <text evidence="2">The sequence shown here is derived from an EMBL/GenBank/DDBJ whole genome shotgun (WGS) entry which is preliminary data.</text>
</comment>
<keyword evidence="1" id="KW-0812">Transmembrane</keyword>